<name>A0A2A2LHN7_9BILA</name>
<gene>
    <name evidence="4" type="ORF">WR25_21834</name>
</gene>
<dbReference type="InterPro" id="IPR047171">
    <property type="entry name" value="BAZ1A"/>
</dbReference>
<dbReference type="Gene3D" id="1.20.920.10">
    <property type="entry name" value="Bromodomain-like"/>
    <property type="match status" value="1"/>
</dbReference>
<dbReference type="Proteomes" id="UP000218231">
    <property type="component" value="Unassembled WGS sequence"/>
</dbReference>
<sequence>MVTDYLDVVKKPMDLKTLMNKLKQRVYDTPEEAREDFNLIVTNCKTYNEEGSEIYECAQEMAEFLKPRLDAIFQERKSSRRH</sequence>
<dbReference type="OrthoDB" id="332390at2759"/>
<dbReference type="STRING" id="2018661.A0A2A2LHN7"/>
<dbReference type="GO" id="GO:0006338">
    <property type="term" value="P:chromatin remodeling"/>
    <property type="evidence" value="ECO:0007669"/>
    <property type="project" value="InterPro"/>
</dbReference>
<comment type="caution">
    <text evidence="4">The sequence shown here is derived from an EMBL/GenBank/DDBJ whole genome shotgun (WGS) entry which is preliminary data.</text>
</comment>
<evidence type="ECO:0000313" key="5">
    <source>
        <dbReference type="Proteomes" id="UP000218231"/>
    </source>
</evidence>
<keyword evidence="1 2" id="KW-0103">Bromodomain</keyword>
<dbReference type="GO" id="GO:0000228">
    <property type="term" value="C:nuclear chromosome"/>
    <property type="evidence" value="ECO:0007669"/>
    <property type="project" value="TreeGrafter"/>
</dbReference>
<evidence type="ECO:0000256" key="1">
    <source>
        <dbReference type="ARBA" id="ARBA00023117"/>
    </source>
</evidence>
<dbReference type="AlphaFoldDB" id="A0A2A2LHN7"/>
<dbReference type="PANTHER" id="PTHR46510">
    <property type="entry name" value="BROMODOMAIN ADJACENT TO ZINC FINGER DOMAIN PROTEIN 1A"/>
    <property type="match status" value="1"/>
</dbReference>
<dbReference type="GO" id="GO:0045740">
    <property type="term" value="P:positive regulation of DNA replication"/>
    <property type="evidence" value="ECO:0007669"/>
    <property type="project" value="TreeGrafter"/>
</dbReference>
<dbReference type="InterPro" id="IPR036427">
    <property type="entry name" value="Bromodomain-like_sf"/>
</dbReference>
<dbReference type="SMART" id="SM00297">
    <property type="entry name" value="BROMO"/>
    <property type="match status" value="1"/>
</dbReference>
<proteinExistence type="predicted"/>
<evidence type="ECO:0000256" key="2">
    <source>
        <dbReference type="PROSITE-ProRule" id="PRU00035"/>
    </source>
</evidence>
<dbReference type="SUPFAM" id="SSF47370">
    <property type="entry name" value="Bromodomain"/>
    <property type="match status" value="1"/>
</dbReference>
<accession>A0A2A2LHN7</accession>
<dbReference type="Pfam" id="PF00439">
    <property type="entry name" value="Bromodomain"/>
    <property type="match status" value="1"/>
</dbReference>
<protein>
    <recommendedName>
        <fullName evidence="3">Bromo domain-containing protein</fullName>
    </recommendedName>
</protein>
<feature type="domain" description="Bromo" evidence="3">
    <location>
        <begin position="1"/>
        <end position="55"/>
    </location>
</feature>
<evidence type="ECO:0000259" key="3">
    <source>
        <dbReference type="PROSITE" id="PS50014"/>
    </source>
</evidence>
<evidence type="ECO:0000313" key="4">
    <source>
        <dbReference type="EMBL" id="PAV85766.1"/>
    </source>
</evidence>
<dbReference type="GO" id="GO:0003677">
    <property type="term" value="F:DNA binding"/>
    <property type="evidence" value="ECO:0007669"/>
    <property type="project" value="TreeGrafter"/>
</dbReference>
<organism evidence="4 5">
    <name type="scientific">Diploscapter pachys</name>
    <dbReference type="NCBI Taxonomy" id="2018661"/>
    <lineage>
        <taxon>Eukaryota</taxon>
        <taxon>Metazoa</taxon>
        <taxon>Ecdysozoa</taxon>
        <taxon>Nematoda</taxon>
        <taxon>Chromadorea</taxon>
        <taxon>Rhabditida</taxon>
        <taxon>Rhabditina</taxon>
        <taxon>Rhabditomorpha</taxon>
        <taxon>Rhabditoidea</taxon>
        <taxon>Rhabditidae</taxon>
        <taxon>Diploscapter</taxon>
    </lineage>
</organism>
<dbReference type="PROSITE" id="PS50014">
    <property type="entry name" value="BROMODOMAIN_2"/>
    <property type="match status" value="1"/>
</dbReference>
<dbReference type="InterPro" id="IPR001487">
    <property type="entry name" value="Bromodomain"/>
</dbReference>
<dbReference type="GO" id="GO:0031445">
    <property type="term" value="P:regulation of heterochromatin formation"/>
    <property type="evidence" value="ECO:0007669"/>
    <property type="project" value="TreeGrafter"/>
</dbReference>
<dbReference type="PANTHER" id="PTHR46510:SF1">
    <property type="entry name" value="BROMODOMAIN ADJACENT TO ZINC FINGER DOMAIN PROTEIN 1A"/>
    <property type="match status" value="1"/>
</dbReference>
<dbReference type="PRINTS" id="PR00503">
    <property type="entry name" value="BROMODOMAIN"/>
</dbReference>
<dbReference type="GO" id="GO:0008623">
    <property type="term" value="C:CHRAC"/>
    <property type="evidence" value="ECO:0007669"/>
    <property type="project" value="TreeGrafter"/>
</dbReference>
<dbReference type="GO" id="GO:0006355">
    <property type="term" value="P:regulation of DNA-templated transcription"/>
    <property type="evidence" value="ECO:0007669"/>
    <property type="project" value="TreeGrafter"/>
</dbReference>
<keyword evidence="5" id="KW-1185">Reference proteome</keyword>
<dbReference type="EMBL" id="LIAE01006737">
    <property type="protein sequence ID" value="PAV85766.1"/>
    <property type="molecule type" value="Genomic_DNA"/>
</dbReference>
<reference evidence="4 5" key="1">
    <citation type="journal article" date="2017" name="Curr. Biol.">
        <title>Genome architecture and evolution of a unichromosomal asexual nematode.</title>
        <authorList>
            <person name="Fradin H."/>
            <person name="Zegar C."/>
            <person name="Gutwein M."/>
            <person name="Lucas J."/>
            <person name="Kovtun M."/>
            <person name="Corcoran D."/>
            <person name="Baugh L.R."/>
            <person name="Kiontke K."/>
            <person name="Gunsalus K."/>
            <person name="Fitch D.H."/>
            <person name="Piano F."/>
        </authorList>
    </citation>
    <scope>NUCLEOTIDE SEQUENCE [LARGE SCALE GENOMIC DNA]</scope>
    <source>
        <strain evidence="4">PF1309</strain>
    </source>
</reference>